<dbReference type="FunFam" id="3.40.50.300:FF:000012">
    <property type="entry name" value="Transitional endoplasmic reticulum ATPase"/>
    <property type="match status" value="1"/>
</dbReference>
<dbReference type="AlphaFoldDB" id="A0A815C862"/>
<dbReference type="Gene3D" id="3.40.50.300">
    <property type="entry name" value="P-loop containing nucleotide triphosphate hydrolases"/>
    <property type="match status" value="2"/>
</dbReference>
<feature type="transmembrane region" description="Helical" evidence="3">
    <location>
        <begin position="45"/>
        <end position="63"/>
    </location>
</feature>
<dbReference type="PANTHER" id="PTHR23077">
    <property type="entry name" value="AAA-FAMILY ATPASE"/>
    <property type="match status" value="1"/>
</dbReference>
<evidence type="ECO:0000313" key="5">
    <source>
        <dbReference type="EMBL" id="CAF1281693.1"/>
    </source>
</evidence>
<dbReference type="GO" id="GO:0034098">
    <property type="term" value="C:VCP-NPL4-UFD1 AAA ATPase complex"/>
    <property type="evidence" value="ECO:0007669"/>
    <property type="project" value="TreeGrafter"/>
</dbReference>
<dbReference type="InterPro" id="IPR003959">
    <property type="entry name" value="ATPase_AAA_core"/>
</dbReference>
<proteinExistence type="predicted"/>
<evidence type="ECO:0000256" key="1">
    <source>
        <dbReference type="ARBA" id="ARBA00022741"/>
    </source>
</evidence>
<dbReference type="InterPro" id="IPR027417">
    <property type="entry name" value="P-loop_NTPase"/>
</dbReference>
<dbReference type="Proteomes" id="UP000663877">
    <property type="component" value="Unassembled WGS sequence"/>
</dbReference>
<evidence type="ECO:0000259" key="4">
    <source>
        <dbReference type="SMART" id="SM00382"/>
    </source>
</evidence>
<evidence type="ECO:0000256" key="2">
    <source>
        <dbReference type="ARBA" id="ARBA00022840"/>
    </source>
</evidence>
<evidence type="ECO:0000256" key="3">
    <source>
        <dbReference type="SAM" id="Phobius"/>
    </source>
</evidence>
<reference evidence="5" key="1">
    <citation type="submission" date="2021-02" db="EMBL/GenBank/DDBJ databases">
        <authorList>
            <person name="Nowell W R."/>
        </authorList>
    </citation>
    <scope>NUCLEOTIDE SEQUENCE</scope>
</reference>
<keyword evidence="3" id="KW-0472">Membrane</keyword>
<name>A0A815C862_9BILA</name>
<dbReference type="InterPro" id="IPR050168">
    <property type="entry name" value="AAA_ATPase_domain"/>
</dbReference>
<dbReference type="GO" id="GO:0016887">
    <property type="term" value="F:ATP hydrolysis activity"/>
    <property type="evidence" value="ECO:0007669"/>
    <property type="project" value="InterPro"/>
</dbReference>
<dbReference type="Pfam" id="PF00004">
    <property type="entry name" value="AAA"/>
    <property type="match status" value="2"/>
</dbReference>
<keyword evidence="3" id="KW-0812">Transmembrane</keyword>
<feature type="transmembrane region" description="Helical" evidence="3">
    <location>
        <begin position="96"/>
        <end position="122"/>
    </location>
</feature>
<evidence type="ECO:0000313" key="8">
    <source>
        <dbReference type="Proteomes" id="UP000663877"/>
    </source>
</evidence>
<dbReference type="SUPFAM" id="SSF52540">
    <property type="entry name" value="P-loop containing nucleoside triphosphate hydrolases"/>
    <property type="match status" value="2"/>
</dbReference>
<accession>A0A815C862</accession>
<dbReference type="OrthoDB" id="27435at2759"/>
<dbReference type="Proteomes" id="UP000663832">
    <property type="component" value="Unassembled WGS sequence"/>
</dbReference>
<dbReference type="EMBL" id="CAJNOI010000449">
    <property type="protein sequence ID" value="CAF1281693.1"/>
    <property type="molecule type" value="Genomic_DNA"/>
</dbReference>
<feature type="transmembrane region" description="Helical" evidence="3">
    <location>
        <begin position="12"/>
        <end position="38"/>
    </location>
</feature>
<gene>
    <name evidence="5" type="ORF">BJG266_LOCUS31241</name>
    <name evidence="6" type="ORF">QVE165_LOCUS48203</name>
</gene>
<feature type="transmembrane region" description="Helical" evidence="3">
    <location>
        <begin position="160"/>
        <end position="178"/>
    </location>
</feature>
<dbReference type="FunFam" id="1.10.8.60:FF:000079">
    <property type="entry name" value="Cell division cycle protein 48 homologue"/>
    <property type="match status" value="1"/>
</dbReference>
<dbReference type="GO" id="GO:0031593">
    <property type="term" value="F:polyubiquitin modification-dependent protein binding"/>
    <property type="evidence" value="ECO:0007669"/>
    <property type="project" value="TreeGrafter"/>
</dbReference>
<dbReference type="GO" id="GO:0005524">
    <property type="term" value="F:ATP binding"/>
    <property type="evidence" value="ECO:0007669"/>
    <property type="project" value="UniProtKB-KW"/>
</dbReference>
<dbReference type="Pfam" id="PF17862">
    <property type="entry name" value="AAA_lid_3"/>
    <property type="match status" value="1"/>
</dbReference>
<dbReference type="GO" id="GO:0030970">
    <property type="term" value="P:retrograde protein transport, ER to cytosol"/>
    <property type="evidence" value="ECO:0007669"/>
    <property type="project" value="TreeGrafter"/>
</dbReference>
<feature type="domain" description="AAA+ ATPase" evidence="4">
    <location>
        <begin position="509"/>
        <end position="649"/>
    </location>
</feature>
<evidence type="ECO:0000313" key="6">
    <source>
        <dbReference type="EMBL" id="CAF1564398.1"/>
    </source>
</evidence>
<dbReference type="Gene3D" id="1.10.8.60">
    <property type="match status" value="2"/>
</dbReference>
<keyword evidence="3" id="KW-1133">Transmembrane helix</keyword>
<dbReference type="InterPro" id="IPR041569">
    <property type="entry name" value="AAA_lid_3"/>
</dbReference>
<dbReference type="GO" id="GO:0051228">
    <property type="term" value="P:mitotic spindle disassembly"/>
    <property type="evidence" value="ECO:0007669"/>
    <property type="project" value="TreeGrafter"/>
</dbReference>
<feature type="transmembrane region" description="Helical" evidence="3">
    <location>
        <begin position="128"/>
        <end position="153"/>
    </location>
</feature>
<dbReference type="GO" id="GO:0005634">
    <property type="term" value="C:nucleus"/>
    <property type="evidence" value="ECO:0007669"/>
    <property type="project" value="TreeGrafter"/>
</dbReference>
<protein>
    <recommendedName>
        <fullName evidence="4">AAA+ ATPase domain-containing protein</fullName>
    </recommendedName>
</protein>
<evidence type="ECO:0000313" key="7">
    <source>
        <dbReference type="Proteomes" id="UP000663832"/>
    </source>
</evidence>
<dbReference type="EMBL" id="CAJNOM010000800">
    <property type="protein sequence ID" value="CAF1564398.1"/>
    <property type="molecule type" value="Genomic_DNA"/>
</dbReference>
<feature type="domain" description="AAA+ ATPase" evidence="4">
    <location>
        <begin position="239"/>
        <end position="372"/>
    </location>
</feature>
<comment type="caution">
    <text evidence="5">The sequence shown here is derived from an EMBL/GenBank/DDBJ whole genome shotgun (WGS) entry which is preliminary data.</text>
</comment>
<dbReference type="InterPro" id="IPR003593">
    <property type="entry name" value="AAA+_ATPase"/>
</dbReference>
<keyword evidence="2" id="KW-0067">ATP-binding</keyword>
<organism evidence="5 8">
    <name type="scientific">Adineta steineri</name>
    <dbReference type="NCBI Taxonomy" id="433720"/>
    <lineage>
        <taxon>Eukaryota</taxon>
        <taxon>Metazoa</taxon>
        <taxon>Spiralia</taxon>
        <taxon>Gnathifera</taxon>
        <taxon>Rotifera</taxon>
        <taxon>Eurotatoria</taxon>
        <taxon>Bdelloidea</taxon>
        <taxon>Adinetida</taxon>
        <taxon>Adinetidae</taxon>
        <taxon>Adineta</taxon>
    </lineage>
</organism>
<dbReference type="GO" id="GO:0097352">
    <property type="term" value="P:autophagosome maturation"/>
    <property type="evidence" value="ECO:0007669"/>
    <property type="project" value="TreeGrafter"/>
</dbReference>
<dbReference type="SMART" id="SM00382">
    <property type="entry name" value="AAA"/>
    <property type="match status" value="2"/>
</dbReference>
<keyword evidence="7" id="KW-1185">Reference proteome</keyword>
<dbReference type="PANTHER" id="PTHR23077:SF171">
    <property type="entry name" value="NUCLEAR VALOSIN-CONTAINING PROTEIN-LIKE"/>
    <property type="match status" value="1"/>
</dbReference>
<sequence length="742" mass="83308">MNNFNVNVISTVSVSVVVHIDFIITNHLIYHVCILIVINFTTVEQVFNVTIIVVMNIIIHVVFNVNLFVIIDDIIIDVVFGVRVVSFIYDVPEISLIVIIFTVRIIVVLNIIIANVICDIYMIEVMNIIADVHIIIVVTIFIINSIVVIYFILVDVIYVILVDFFSNVYLIFGLYFVIMDVNSSVIECAQILQQNVAFEIPAIGFDNIGGVKEQLTQIKKMVVLSLKQPQVLKIMNVQPPLYILLHGPPGTGKTSIARAVAKETDVSFCLIYGPEIMSGLNGEPAFKLHKAFEEAKKKAPAIIFIDKLDVIAPKREKSHGKSEHRIGLQLLALLNDLQQCSNVIVMAATNRPNSFNPILCRFHLEIDIGIPDAVEREEILRIHTQNMKLGADVDLEQIANETHGYVGADLVSLCSKAALQQIREKMDVMDFQQYETDVELRNELVVTKGNFRYALNQSKPSALHEMVVEKPRTTWKDIYGLNNIKRELQQLIKYDVVNPDRFVKFDKTLLSGILLYGPPGCGKTLLAKAMANECGANFILVKVRELSPIWFEESEANVRDVFDKACQAAPCVLFLHGLDCIAKPRGGSIIDSGIAADRVFNQFLIGMDSMRTKNDVFIIGATTKNIIDIDASIFERGRLDYTINVPLPDDDAHKAILQHVLKQRPVKEDDIPCSLRDETKEFGAAILIKICERAYDLAVKESIEQGILPQIFQNHFEEAIRFFKRLKKSTDIVNPLPLGGSL</sequence>
<keyword evidence="1" id="KW-0547">Nucleotide-binding</keyword>
<dbReference type="GO" id="GO:0005829">
    <property type="term" value="C:cytosol"/>
    <property type="evidence" value="ECO:0007669"/>
    <property type="project" value="TreeGrafter"/>
</dbReference>